<dbReference type="SUPFAM" id="SSF140959">
    <property type="entry name" value="Indolic compounds 2,3-dioxygenase-like"/>
    <property type="match status" value="1"/>
</dbReference>
<dbReference type="Pfam" id="PF01231">
    <property type="entry name" value="IDO"/>
    <property type="match status" value="1"/>
</dbReference>
<accession>A0A5B0LU64</accession>
<dbReference type="EMBL" id="VSWC01000184">
    <property type="protein sequence ID" value="KAA1067403.1"/>
    <property type="molecule type" value="Genomic_DNA"/>
</dbReference>
<dbReference type="PANTHER" id="PTHR28657:SF5">
    <property type="entry name" value="INDOLEAMINE 2,3-DIOXYGENASE"/>
    <property type="match status" value="1"/>
</dbReference>
<dbReference type="Proteomes" id="UP000325313">
    <property type="component" value="Unassembled WGS sequence"/>
</dbReference>
<organism evidence="5 7">
    <name type="scientific">Puccinia graminis f. sp. tritici</name>
    <dbReference type="NCBI Taxonomy" id="56615"/>
    <lineage>
        <taxon>Eukaryota</taxon>
        <taxon>Fungi</taxon>
        <taxon>Dikarya</taxon>
        <taxon>Basidiomycota</taxon>
        <taxon>Pucciniomycotina</taxon>
        <taxon>Pucciniomycetes</taxon>
        <taxon>Pucciniales</taxon>
        <taxon>Pucciniaceae</taxon>
        <taxon>Puccinia</taxon>
    </lineage>
</organism>
<evidence type="ECO:0000313" key="6">
    <source>
        <dbReference type="EMBL" id="KAA1137817.1"/>
    </source>
</evidence>
<evidence type="ECO:0000256" key="4">
    <source>
        <dbReference type="PIRSR" id="PIRSR600898-1"/>
    </source>
</evidence>
<dbReference type="InterPro" id="IPR037217">
    <property type="entry name" value="Trp/Indoleamine_2_3_dOase-like"/>
</dbReference>
<dbReference type="Gene3D" id="1.20.58.480">
    <property type="match status" value="1"/>
</dbReference>
<dbReference type="FunFam" id="1.20.58.480:FF:000006">
    <property type="entry name" value="Related to BNA2-tryptophan 2,3-dioxygenase"/>
    <property type="match status" value="1"/>
</dbReference>
<name>A0A5B0LU64_PUCGR</name>
<dbReference type="GO" id="GO:0034354">
    <property type="term" value="P:'de novo' NAD+ biosynthetic process from L-tryptophan"/>
    <property type="evidence" value="ECO:0007669"/>
    <property type="project" value="TreeGrafter"/>
</dbReference>
<dbReference type="GO" id="GO:0033754">
    <property type="term" value="F:indoleamine 2,3-dioxygenase activity"/>
    <property type="evidence" value="ECO:0007669"/>
    <property type="project" value="TreeGrafter"/>
</dbReference>
<dbReference type="OrthoDB" id="540174at2759"/>
<evidence type="ECO:0000313" key="5">
    <source>
        <dbReference type="EMBL" id="KAA1067403.1"/>
    </source>
</evidence>
<keyword evidence="2 4" id="KW-0479">Metal-binding</keyword>
<reference evidence="7 8" key="1">
    <citation type="submission" date="2019-05" db="EMBL/GenBank/DDBJ databases">
        <title>Emergence of the Ug99 lineage of the wheat stem rust pathogen through somatic hybridization.</title>
        <authorList>
            <person name="Li F."/>
            <person name="Upadhyaya N.M."/>
            <person name="Sperschneider J."/>
            <person name="Matny O."/>
            <person name="Nguyen-Phuc H."/>
            <person name="Mago R."/>
            <person name="Raley C."/>
            <person name="Miller M.E."/>
            <person name="Silverstein K.A.T."/>
            <person name="Henningsen E."/>
            <person name="Hirsch C.D."/>
            <person name="Visser B."/>
            <person name="Pretorius Z.A."/>
            <person name="Steffenson B.J."/>
            <person name="Schwessinger B."/>
            <person name="Dodds P.N."/>
            <person name="Figueroa M."/>
        </authorList>
    </citation>
    <scope>NUCLEOTIDE SEQUENCE [LARGE SCALE GENOMIC DNA]</scope>
    <source>
        <strain evidence="5">21-0</strain>
        <strain evidence="6 8">Ug99</strain>
    </source>
</reference>
<evidence type="ECO:0000256" key="1">
    <source>
        <dbReference type="ARBA" id="ARBA00007119"/>
    </source>
</evidence>
<dbReference type="GO" id="GO:0020037">
    <property type="term" value="F:heme binding"/>
    <property type="evidence" value="ECO:0007669"/>
    <property type="project" value="InterPro"/>
</dbReference>
<keyword evidence="3 4" id="KW-0408">Iron</keyword>
<dbReference type="AlphaFoldDB" id="A0A5B0LU64"/>
<dbReference type="InterPro" id="IPR000898">
    <property type="entry name" value="Indolamine_dOase"/>
</dbReference>
<evidence type="ECO:0000313" key="8">
    <source>
        <dbReference type="Proteomes" id="UP000325313"/>
    </source>
</evidence>
<gene>
    <name evidence="5" type="ORF">PGT21_003934</name>
    <name evidence="6" type="ORF">PGTUg99_022610</name>
</gene>
<comment type="similarity">
    <text evidence="1">Belongs to the indoleamine 2,3-dioxygenase family.</text>
</comment>
<sequence length="515" mass="57149">MGVLSSVLLPDSKGPDDFKSTHTSPIGLFDIRSPQLKPLDGDGNFEKSALQELGERSLKLDLGLRSGFLPSSPPVCRLDGSWARWEDALDAARGLHLGLGEADERTRRWRQMIREELPVVDIDSLEEHDVAQLRRAHLVLAFLMHFYVHSGKLLDESTPNQLEKIPKGIAVPLCAVSNLLDMPPVLTYADTVLYNWRLVNPAEGFTPDNIVIHTTFTNTPSEEHFFKTSLLVEVLGPTCLSLMKLAIDEAIVADTLSVTRIASSLLVLTTLIDRLRDVVEKVRDQCEPEVFYWLIRPWFHGGQREMEGVVDPKDKARWLVTDFGGPSAGQSTLIHALDIFLGVDHRPHPSGSQTSSNPMKLQGVPSGEETFMARMAIYMPSHHRRFLSELAASLNEHSSKITTFPSLPDVATHSVRSLALASPATSDLRSSYNDCVAALGRLRSTHSKVVLLYIVSQSRHPPPEGSAFMDAWLEKQRLEAEKTRQPARAHLGTGGTDLAKFLKRCRERTTAALID</sequence>
<dbReference type="GO" id="GO:0005737">
    <property type="term" value="C:cytoplasm"/>
    <property type="evidence" value="ECO:0007669"/>
    <property type="project" value="TreeGrafter"/>
</dbReference>
<comment type="caution">
    <text evidence="5">The sequence shown here is derived from an EMBL/GenBank/DDBJ whole genome shotgun (WGS) entry which is preliminary data.</text>
</comment>
<feature type="binding site" description="proximal binding residue" evidence="4">
    <location>
        <position position="446"/>
    </location>
    <ligand>
        <name>heme b</name>
        <dbReference type="ChEBI" id="CHEBI:60344"/>
    </ligand>
    <ligandPart>
        <name>Fe</name>
        <dbReference type="ChEBI" id="CHEBI:18248"/>
    </ligandPart>
</feature>
<evidence type="ECO:0000256" key="3">
    <source>
        <dbReference type="ARBA" id="ARBA00023004"/>
    </source>
</evidence>
<dbReference type="PANTHER" id="PTHR28657">
    <property type="entry name" value="INDOLEAMINE 2,3-DIOXYGENASE"/>
    <property type="match status" value="1"/>
</dbReference>
<evidence type="ECO:0008006" key="9">
    <source>
        <dbReference type="Google" id="ProtNLM"/>
    </source>
</evidence>
<keyword evidence="7" id="KW-1185">Reference proteome</keyword>
<evidence type="ECO:0000313" key="7">
    <source>
        <dbReference type="Proteomes" id="UP000324748"/>
    </source>
</evidence>
<protein>
    <recommendedName>
        <fullName evidence="9">Indoleamine 2,3-dioxygenase</fullName>
    </recommendedName>
</protein>
<dbReference type="GO" id="GO:0046872">
    <property type="term" value="F:metal ion binding"/>
    <property type="evidence" value="ECO:0007669"/>
    <property type="project" value="UniProtKB-KW"/>
</dbReference>
<proteinExistence type="inferred from homology"/>
<keyword evidence="4" id="KW-0349">Heme</keyword>
<dbReference type="EMBL" id="VDEP01000005">
    <property type="protein sequence ID" value="KAA1137817.1"/>
    <property type="molecule type" value="Genomic_DNA"/>
</dbReference>
<dbReference type="GO" id="GO:0019441">
    <property type="term" value="P:L-tryptophan catabolic process to kynurenine"/>
    <property type="evidence" value="ECO:0007669"/>
    <property type="project" value="InterPro"/>
</dbReference>
<evidence type="ECO:0000256" key="2">
    <source>
        <dbReference type="ARBA" id="ARBA00022723"/>
    </source>
</evidence>
<dbReference type="Proteomes" id="UP000324748">
    <property type="component" value="Unassembled WGS sequence"/>
</dbReference>